<dbReference type="InterPro" id="IPR019223">
    <property type="entry name" value="DUF2147"/>
</dbReference>
<dbReference type="RefSeq" id="WP_098192556.1">
    <property type="nucleotide sequence ID" value="NZ_CP023777.1"/>
</dbReference>
<dbReference type="PANTHER" id="PTHR36919">
    <property type="entry name" value="BLR1215 PROTEIN"/>
    <property type="match status" value="1"/>
</dbReference>
<evidence type="ECO:0000259" key="2">
    <source>
        <dbReference type="Pfam" id="PF09917"/>
    </source>
</evidence>
<dbReference type="OrthoDB" id="9814399at2"/>
<dbReference type="Gene3D" id="2.40.128.520">
    <property type="match status" value="1"/>
</dbReference>
<dbReference type="Proteomes" id="UP000220133">
    <property type="component" value="Chromosome"/>
</dbReference>
<dbReference type="EMBL" id="CP023777">
    <property type="protein sequence ID" value="ATL46167.1"/>
    <property type="molecule type" value="Genomic_DNA"/>
</dbReference>
<evidence type="ECO:0000313" key="4">
    <source>
        <dbReference type="Proteomes" id="UP000220133"/>
    </source>
</evidence>
<dbReference type="KEGG" id="cbae:COR50_02730"/>
<evidence type="ECO:0000256" key="1">
    <source>
        <dbReference type="SAM" id="SignalP"/>
    </source>
</evidence>
<feature type="domain" description="DUF2147" evidence="2">
    <location>
        <begin position="29"/>
        <end position="145"/>
    </location>
</feature>
<sequence>MKKIFSLFTILLLSTLSFAQALPGDKIAGIWESTNSDVVLKFEIYKSGDEFFGKLLWASDMFNDDGSIKKDFNNPDKSLRNRFRKNIVNITHLRFDDGEYVDGKLYNPADGRTYSLTGKLKNLDELEFRGYIGLSLFGRTIKFKRVQ</sequence>
<evidence type="ECO:0000313" key="3">
    <source>
        <dbReference type="EMBL" id="ATL46167.1"/>
    </source>
</evidence>
<gene>
    <name evidence="3" type="ORF">COR50_02730</name>
</gene>
<reference evidence="3 4" key="1">
    <citation type="submission" date="2017-10" db="EMBL/GenBank/DDBJ databases">
        <title>Paenichitinophaga pekingensis gen. nov., sp. nov., isolated from activated sludge.</title>
        <authorList>
            <person name="Jin D."/>
            <person name="Kong X."/>
            <person name="Deng Y."/>
            <person name="Bai Z."/>
        </authorList>
    </citation>
    <scope>NUCLEOTIDE SEQUENCE [LARGE SCALE GENOMIC DNA]</scope>
    <source>
        <strain evidence="3 4">13</strain>
    </source>
</reference>
<keyword evidence="1" id="KW-0732">Signal</keyword>
<dbReference type="Pfam" id="PF09917">
    <property type="entry name" value="DUF2147"/>
    <property type="match status" value="1"/>
</dbReference>
<feature type="chain" id="PRO_5013353251" evidence="1">
    <location>
        <begin position="22"/>
        <end position="147"/>
    </location>
</feature>
<dbReference type="AlphaFoldDB" id="A0A291QQF9"/>
<dbReference type="PANTHER" id="PTHR36919:SF2">
    <property type="entry name" value="BLL6627 PROTEIN"/>
    <property type="match status" value="1"/>
</dbReference>
<feature type="signal peptide" evidence="1">
    <location>
        <begin position="1"/>
        <end position="21"/>
    </location>
</feature>
<accession>A0A291QQF9</accession>
<keyword evidence="4" id="KW-1185">Reference proteome</keyword>
<organism evidence="3 4">
    <name type="scientific">Chitinophaga caeni</name>
    <dbReference type="NCBI Taxonomy" id="2029983"/>
    <lineage>
        <taxon>Bacteria</taxon>
        <taxon>Pseudomonadati</taxon>
        <taxon>Bacteroidota</taxon>
        <taxon>Chitinophagia</taxon>
        <taxon>Chitinophagales</taxon>
        <taxon>Chitinophagaceae</taxon>
        <taxon>Chitinophaga</taxon>
    </lineage>
</organism>
<protein>
    <submittedName>
        <fullName evidence="3">SIGNAL peptide protein</fullName>
    </submittedName>
</protein>
<name>A0A291QQF9_9BACT</name>
<proteinExistence type="predicted"/>